<sequence length="425" mass="50156">MDIELKYLDCIFQANKPYFFISEQFLDEQGEQNLQSSQNFLCFSEKSSNKQDSSSQQVDIVPLKMKVNGIKKNKIRKQKQAQIIIRQIPNQEDAIQLSTMFTINNKGIIKLGFQIEILSFGSQQTQLTNYLLNDQIFQVHLISAQKKPQISEEQALEYIMRTPCKHIQEAKNALQKYKLVKRQLTNIIDSIDNKQGQLQFINEEVLKHVQSCNQYIQQYAQDNKELMFSYLIGKTNFEIKDVEIVQAGYSKSFLELIGLNESSLSFLLMRNQKIDIVKDQDEMMKQSIKVFQDNIFDKKEIKFQFKVTTFDGFDIQIYVIKRQISPNYKAKKFSMLPIEYVFVVNEFDVELEDLQNLIQYRQKILSNRNELTFDEFINKEVSLLFENVEYSVYSQSLIEKFYQNNLDQLQIIKDLKIKYKKSKNN</sequence>
<protein>
    <submittedName>
        <fullName evidence="1">Uncharacterized protein</fullName>
    </submittedName>
</protein>
<keyword evidence="2" id="KW-1185">Reference proteome</keyword>
<dbReference type="EMBL" id="GG662379">
    <property type="protein sequence ID" value="EWS71567.1"/>
    <property type="molecule type" value="Genomic_DNA"/>
</dbReference>
<name>W7X1R8_TETTS</name>
<dbReference type="AlphaFoldDB" id="W7X1R8"/>
<accession>W7X1R8</accession>
<dbReference type="InParanoid" id="W7X1R8"/>
<proteinExistence type="predicted"/>
<dbReference type="RefSeq" id="XP_012655896.1">
    <property type="nucleotide sequence ID" value="XM_012800442.1"/>
</dbReference>
<evidence type="ECO:0000313" key="2">
    <source>
        <dbReference type="Proteomes" id="UP000009168"/>
    </source>
</evidence>
<dbReference type="Proteomes" id="UP000009168">
    <property type="component" value="Unassembled WGS sequence"/>
</dbReference>
<gene>
    <name evidence="1" type="ORF">TTHERM_001363578</name>
</gene>
<dbReference type="GeneID" id="24442227"/>
<reference evidence="2" key="1">
    <citation type="journal article" date="2006" name="PLoS Biol.">
        <title>Macronuclear genome sequence of the ciliate Tetrahymena thermophila, a model eukaryote.</title>
        <authorList>
            <person name="Eisen J.A."/>
            <person name="Coyne R.S."/>
            <person name="Wu M."/>
            <person name="Wu D."/>
            <person name="Thiagarajan M."/>
            <person name="Wortman J.R."/>
            <person name="Badger J.H."/>
            <person name="Ren Q."/>
            <person name="Amedeo P."/>
            <person name="Jones K.M."/>
            <person name="Tallon L.J."/>
            <person name="Delcher A.L."/>
            <person name="Salzberg S.L."/>
            <person name="Silva J.C."/>
            <person name="Haas B.J."/>
            <person name="Majoros W.H."/>
            <person name="Farzad M."/>
            <person name="Carlton J.M."/>
            <person name="Smith R.K. Jr."/>
            <person name="Garg J."/>
            <person name="Pearlman R.E."/>
            <person name="Karrer K.M."/>
            <person name="Sun L."/>
            <person name="Manning G."/>
            <person name="Elde N.C."/>
            <person name="Turkewitz A.P."/>
            <person name="Asai D.J."/>
            <person name="Wilkes D.E."/>
            <person name="Wang Y."/>
            <person name="Cai H."/>
            <person name="Collins K."/>
            <person name="Stewart B.A."/>
            <person name="Lee S.R."/>
            <person name="Wilamowska K."/>
            <person name="Weinberg Z."/>
            <person name="Ruzzo W.L."/>
            <person name="Wloga D."/>
            <person name="Gaertig J."/>
            <person name="Frankel J."/>
            <person name="Tsao C.-C."/>
            <person name="Gorovsky M.A."/>
            <person name="Keeling P.J."/>
            <person name="Waller R.F."/>
            <person name="Patron N.J."/>
            <person name="Cherry J.M."/>
            <person name="Stover N.A."/>
            <person name="Krieger C.J."/>
            <person name="del Toro C."/>
            <person name="Ryder H.F."/>
            <person name="Williamson S.C."/>
            <person name="Barbeau R.A."/>
            <person name="Hamilton E.P."/>
            <person name="Orias E."/>
        </authorList>
    </citation>
    <scope>NUCLEOTIDE SEQUENCE [LARGE SCALE GENOMIC DNA]</scope>
    <source>
        <strain evidence="2">SB210</strain>
    </source>
</reference>
<evidence type="ECO:0000313" key="1">
    <source>
        <dbReference type="EMBL" id="EWS71567.1"/>
    </source>
</evidence>
<dbReference type="KEGG" id="tet:TTHERM_001363578"/>
<organism evidence="1 2">
    <name type="scientific">Tetrahymena thermophila (strain SB210)</name>
    <dbReference type="NCBI Taxonomy" id="312017"/>
    <lineage>
        <taxon>Eukaryota</taxon>
        <taxon>Sar</taxon>
        <taxon>Alveolata</taxon>
        <taxon>Ciliophora</taxon>
        <taxon>Intramacronucleata</taxon>
        <taxon>Oligohymenophorea</taxon>
        <taxon>Hymenostomatida</taxon>
        <taxon>Tetrahymenina</taxon>
        <taxon>Tetrahymenidae</taxon>
        <taxon>Tetrahymena</taxon>
    </lineage>
</organism>